<name>A0A7R9Z897_9CHLO</name>
<reference evidence="3" key="1">
    <citation type="submission" date="2021-01" db="EMBL/GenBank/DDBJ databases">
        <authorList>
            <person name="Corre E."/>
            <person name="Pelletier E."/>
            <person name="Niang G."/>
            <person name="Scheremetjew M."/>
            <person name="Finn R."/>
            <person name="Kale V."/>
            <person name="Holt S."/>
            <person name="Cochrane G."/>
            <person name="Meng A."/>
            <person name="Brown T."/>
            <person name="Cohen L."/>
        </authorList>
    </citation>
    <scope>NUCLEOTIDE SEQUENCE</scope>
    <source>
        <strain evidence="3">CCMP219</strain>
    </source>
</reference>
<protein>
    <submittedName>
        <fullName evidence="3">Uncharacterized protein</fullName>
    </submittedName>
</protein>
<accession>A0A7R9Z897</accession>
<evidence type="ECO:0000256" key="2">
    <source>
        <dbReference type="SAM" id="MobiDB-lite"/>
    </source>
</evidence>
<dbReference type="EMBL" id="HBEC01043095">
    <property type="protein sequence ID" value="CAD8309236.1"/>
    <property type="molecule type" value="Transcribed_RNA"/>
</dbReference>
<organism evidence="3">
    <name type="scientific">Chlamydomonas euryale</name>
    <dbReference type="NCBI Taxonomy" id="1486919"/>
    <lineage>
        <taxon>Eukaryota</taxon>
        <taxon>Viridiplantae</taxon>
        <taxon>Chlorophyta</taxon>
        <taxon>core chlorophytes</taxon>
        <taxon>Chlorophyceae</taxon>
        <taxon>CS clade</taxon>
        <taxon>Chlamydomonadales</taxon>
        <taxon>Chlamydomonadaceae</taxon>
        <taxon>Chlamydomonas</taxon>
    </lineage>
</organism>
<dbReference type="AlphaFoldDB" id="A0A7R9Z897"/>
<keyword evidence="1" id="KW-0175">Coiled coil</keyword>
<evidence type="ECO:0000313" key="3">
    <source>
        <dbReference type="EMBL" id="CAD8309236.1"/>
    </source>
</evidence>
<feature type="region of interest" description="Disordered" evidence="2">
    <location>
        <begin position="225"/>
        <end position="251"/>
    </location>
</feature>
<gene>
    <name evidence="3" type="ORF">CEUR00632_LOCUS20077</name>
</gene>
<feature type="coiled-coil region" evidence="1">
    <location>
        <begin position="162"/>
        <end position="204"/>
    </location>
</feature>
<sequence length="375" mass="39425">MATPPPTAPRALAASTVKQAPASGEAHDDLIAASVPAEPAIDWSSVEEVSAHVSRTTLAGMQQLWRQHAASMDAQGKAFAQTVYSMHSDAVRRAATLRTTDLQSVVGLVNEFTSGVREALLDGFQSMRTADDSFAQATYQATRRTFAHTLKTALDARGDWYLEKLRSQREAHDAQLAMQRAAMSEALSQQAQKLRREMDMLRGALRAQGGAAAAVADAAVTDGGDAGSAAGSDVGDAGRGTRTPTPDAIDGGGVAGMADAACELAAVRAELVDLLGVVEGLDAALALERAEVASWRGKWAAESANTDAIKRECAELVARAEQHVAELQGMHMRELGRRDEMLRRCRDTIENLEAQLGATAGGGSGKASALFAANM</sequence>
<evidence type="ECO:0000256" key="1">
    <source>
        <dbReference type="SAM" id="Coils"/>
    </source>
</evidence>
<feature type="compositionally biased region" description="Low complexity" evidence="2">
    <location>
        <begin position="225"/>
        <end position="235"/>
    </location>
</feature>
<proteinExistence type="predicted"/>